<dbReference type="InterPro" id="IPR003610">
    <property type="entry name" value="CBM5/12"/>
</dbReference>
<dbReference type="InterPro" id="IPR025705">
    <property type="entry name" value="Beta_hexosaminidase_sua/sub"/>
</dbReference>
<evidence type="ECO:0000259" key="7">
    <source>
        <dbReference type="PROSITE" id="PS50093"/>
    </source>
</evidence>
<dbReference type="Gene3D" id="3.20.20.80">
    <property type="entry name" value="Glycosidases"/>
    <property type="match status" value="1"/>
</dbReference>
<feature type="region of interest" description="Disordered" evidence="6">
    <location>
        <begin position="96"/>
        <end position="119"/>
    </location>
</feature>
<keyword evidence="4" id="KW-0378">Hydrolase</keyword>
<dbReference type="PRINTS" id="PR00738">
    <property type="entry name" value="GLHYDRLASE20"/>
</dbReference>
<dbReference type="Pfam" id="PF18911">
    <property type="entry name" value="PKD_4"/>
    <property type="match status" value="2"/>
</dbReference>
<dbReference type="PROSITE" id="PS50093">
    <property type="entry name" value="PKD"/>
    <property type="match status" value="2"/>
</dbReference>
<dbReference type="SMART" id="SM00089">
    <property type="entry name" value="PKD"/>
    <property type="match status" value="2"/>
</dbReference>
<dbReference type="InterPro" id="IPR015883">
    <property type="entry name" value="Glyco_hydro_20_cat"/>
</dbReference>
<dbReference type="SUPFAM" id="SSF51445">
    <property type="entry name" value="(Trans)glycosidases"/>
    <property type="match status" value="1"/>
</dbReference>
<reference evidence="8 9" key="1">
    <citation type="submission" date="2019-04" db="EMBL/GenBank/DDBJ databases">
        <title>Complete genome sequence of Arthrobacter sp. ZXY-2 associated with effective atrazine degradation and salt adaptation.</title>
        <authorList>
            <person name="Zhao X."/>
        </authorList>
    </citation>
    <scope>NUCLEOTIDE SEQUENCE [LARGE SCALE GENOMIC DNA]</scope>
    <source>
        <strain evidence="9">ZP60</strain>
    </source>
</reference>
<feature type="domain" description="PKD" evidence="7">
    <location>
        <begin position="178"/>
        <end position="259"/>
    </location>
</feature>
<dbReference type="GO" id="GO:0030203">
    <property type="term" value="P:glycosaminoglycan metabolic process"/>
    <property type="evidence" value="ECO:0007669"/>
    <property type="project" value="TreeGrafter"/>
</dbReference>
<dbReference type="Gene3D" id="2.60.40.10">
    <property type="entry name" value="Immunoglobulins"/>
    <property type="match status" value="2"/>
</dbReference>
<dbReference type="Pfam" id="PF00728">
    <property type="entry name" value="Glyco_hydro_20"/>
    <property type="match status" value="1"/>
</dbReference>
<comment type="catalytic activity">
    <reaction evidence="1">
        <text>Hydrolysis of terminal non-reducing N-acetyl-D-hexosamine residues in N-acetyl-beta-D-hexosaminides.</text>
        <dbReference type="EC" id="3.2.1.52"/>
    </reaction>
</comment>
<dbReference type="GO" id="GO:0016020">
    <property type="term" value="C:membrane"/>
    <property type="evidence" value="ECO:0007669"/>
    <property type="project" value="TreeGrafter"/>
</dbReference>
<evidence type="ECO:0000313" key="8">
    <source>
        <dbReference type="EMBL" id="QCD66078.1"/>
    </source>
</evidence>
<dbReference type="GO" id="GO:0030246">
    <property type="term" value="F:carbohydrate binding"/>
    <property type="evidence" value="ECO:0007669"/>
    <property type="project" value="InterPro"/>
</dbReference>
<dbReference type="InterPro" id="IPR015882">
    <property type="entry name" value="HEX_bac_N"/>
</dbReference>
<evidence type="ECO:0000256" key="3">
    <source>
        <dbReference type="ARBA" id="ARBA00012663"/>
    </source>
</evidence>
<evidence type="ECO:0000313" key="9">
    <source>
        <dbReference type="Proteomes" id="UP000297053"/>
    </source>
</evidence>
<evidence type="ECO:0000256" key="5">
    <source>
        <dbReference type="ARBA" id="ARBA00023295"/>
    </source>
</evidence>
<dbReference type="PROSITE" id="PS51318">
    <property type="entry name" value="TAT"/>
    <property type="match status" value="1"/>
</dbReference>
<dbReference type="Proteomes" id="UP000297053">
    <property type="component" value="Chromosome"/>
</dbReference>
<dbReference type="InterPro" id="IPR036573">
    <property type="entry name" value="CBM_sf_5/12"/>
</dbReference>
<dbReference type="GO" id="GO:0005576">
    <property type="term" value="C:extracellular region"/>
    <property type="evidence" value="ECO:0007669"/>
    <property type="project" value="InterPro"/>
</dbReference>
<dbReference type="Pfam" id="PF02839">
    <property type="entry name" value="CBM_5_12"/>
    <property type="match status" value="2"/>
</dbReference>
<dbReference type="InterPro" id="IPR029018">
    <property type="entry name" value="Hex-like_dom2"/>
</dbReference>
<name>A0A4D6KC23_9EURY</name>
<dbReference type="RefSeq" id="WP_015762465.1">
    <property type="nucleotide sequence ID" value="NZ_CP039375.1"/>
</dbReference>
<accession>A0A4D6KC23</accession>
<sequence>MRETRRNILRKASALSALAIGVSGTASAADCSDVQQWQSGTAYNGGDRVVYDDVLWEAEWWTQANEPEESDSVWTKIGDCSGDTENEAPVASFTASISTPAPGESVTFDASGSSDPDGSVSSYAWDFGDGDTATGQTASHTYGSAGDYTVTLTVTDDDGASGTASTTVSVSESDNEAPNASFTVSPSSPTTGESVTVDAADSSDADGSISSYAWDFGDDATASGQTATHTYDSSGEYTITLTVTDDDGATDTNATTVSVGGDGGECSGVSEWDSGTTYTGGDQVIYDGTLWEAKWWSKGDEPSSDGGPWKQITACGPPEPVTKTLADLVPKPGDITTADDGFEITSSTTIVAEGSGTEVGQYLADLLGPATGFDLSVESGSSASADSIALLLNGAPSSVGDEGYEMSVDSDGVTIRANEAAGLFYGVQSLRQVLPAAVEADTDQSVDWVVPGGSVTDTPRFEYRGAMLDVARHFFDKSVVKEFIDQVAAYKINHLHLHLTDDQGWRIEIDDWPNLTDEGADSEVDGGPGGYFTKADYQEIIQYAQDRHMTVVPEIDMPGHTGAALESYAELNCDDTKREEDTGINVGDTTLCMDDEHKETSLQFAADVISAVAEMTDGPYFHVGGDEADVLSDAKYEEFIDAVLPMIEDAGKTPIGWHQIASTEPVTSALLHYWGTDAQAPEVAARASEGNDVIASPAHLAYLDQDYNYQDGVGQDWAGPVSVEDAYTWDPGSYIDGVDESSVAGVEAPLWTEFVETQDDIEYMVFPRLAAIAELGWSSSSDIGDFDAFSQRLALQGPRWAQANVNYYQSDLVDWQ</sequence>
<gene>
    <name evidence="8" type="ORF">E5139_10660</name>
</gene>
<feature type="compositionally biased region" description="Polar residues" evidence="6">
    <location>
        <begin position="176"/>
        <end position="194"/>
    </location>
</feature>
<comment type="similarity">
    <text evidence="2">Belongs to the glycosyl hydrolase 20 family.</text>
</comment>
<dbReference type="EC" id="3.2.1.52" evidence="3"/>
<dbReference type="InterPro" id="IPR022409">
    <property type="entry name" value="PKD/Chitinase_dom"/>
</dbReference>
<dbReference type="PANTHER" id="PTHR22600">
    <property type="entry name" value="BETA-HEXOSAMINIDASE"/>
    <property type="match status" value="1"/>
</dbReference>
<dbReference type="Gene3D" id="2.10.10.20">
    <property type="entry name" value="Carbohydrate-binding module superfamily 5/12"/>
    <property type="match status" value="2"/>
</dbReference>
<dbReference type="InterPro" id="IPR035986">
    <property type="entry name" value="PKD_dom_sf"/>
</dbReference>
<evidence type="ECO:0000256" key="1">
    <source>
        <dbReference type="ARBA" id="ARBA00001231"/>
    </source>
</evidence>
<dbReference type="SUPFAM" id="SSF55545">
    <property type="entry name" value="beta-N-acetylhexosaminidase-like domain"/>
    <property type="match status" value="1"/>
</dbReference>
<dbReference type="InterPro" id="IPR017853">
    <property type="entry name" value="GH"/>
</dbReference>
<dbReference type="CDD" id="cd06568">
    <property type="entry name" value="GH20_SpHex_like"/>
    <property type="match status" value="1"/>
</dbReference>
<feature type="compositionally biased region" description="Low complexity" evidence="6">
    <location>
        <begin position="198"/>
        <end position="207"/>
    </location>
</feature>
<dbReference type="InterPro" id="IPR000601">
    <property type="entry name" value="PKD_dom"/>
</dbReference>
<dbReference type="InterPro" id="IPR006311">
    <property type="entry name" value="TAT_signal"/>
</dbReference>
<evidence type="ECO:0000256" key="4">
    <source>
        <dbReference type="ARBA" id="ARBA00022801"/>
    </source>
</evidence>
<evidence type="ECO:0000256" key="2">
    <source>
        <dbReference type="ARBA" id="ARBA00006285"/>
    </source>
</evidence>
<dbReference type="GeneID" id="42179402"/>
<feature type="domain" description="PKD" evidence="7">
    <location>
        <begin position="89"/>
        <end position="177"/>
    </location>
</feature>
<dbReference type="CDD" id="cd00146">
    <property type="entry name" value="PKD"/>
    <property type="match status" value="2"/>
</dbReference>
<dbReference type="KEGG" id="halz:E5139_10660"/>
<keyword evidence="5" id="KW-0326">Glycosidase</keyword>
<dbReference type="AlphaFoldDB" id="A0A4D6KC23"/>
<protein>
    <recommendedName>
        <fullName evidence="3">beta-N-acetylhexosaminidase</fullName>
        <ecNumber evidence="3">3.2.1.52</ecNumber>
    </recommendedName>
</protein>
<organism evidence="8 9">
    <name type="scientific">Halomicrobium mukohataei</name>
    <dbReference type="NCBI Taxonomy" id="57705"/>
    <lineage>
        <taxon>Archaea</taxon>
        <taxon>Methanobacteriati</taxon>
        <taxon>Methanobacteriota</taxon>
        <taxon>Stenosarchaea group</taxon>
        <taxon>Halobacteria</taxon>
        <taxon>Halobacteriales</taxon>
        <taxon>Haloarculaceae</taxon>
        <taxon>Halomicrobium</taxon>
    </lineage>
</organism>
<dbReference type="CDD" id="cd12215">
    <property type="entry name" value="ChiC_BD"/>
    <property type="match status" value="2"/>
</dbReference>
<dbReference type="GO" id="GO:0005975">
    <property type="term" value="P:carbohydrate metabolic process"/>
    <property type="evidence" value="ECO:0007669"/>
    <property type="project" value="InterPro"/>
</dbReference>
<feature type="region of interest" description="Disordered" evidence="6">
    <location>
        <begin position="156"/>
        <end position="207"/>
    </location>
</feature>
<dbReference type="Gene3D" id="3.30.379.10">
    <property type="entry name" value="Chitobiase/beta-hexosaminidase domain 2-like"/>
    <property type="match status" value="1"/>
</dbReference>
<evidence type="ECO:0000256" key="6">
    <source>
        <dbReference type="SAM" id="MobiDB-lite"/>
    </source>
</evidence>
<dbReference type="Pfam" id="PF02838">
    <property type="entry name" value="Glyco_hydro_20b"/>
    <property type="match status" value="1"/>
</dbReference>
<feature type="compositionally biased region" description="Low complexity" evidence="6">
    <location>
        <begin position="156"/>
        <end position="171"/>
    </location>
</feature>
<dbReference type="SMART" id="SM00495">
    <property type="entry name" value="ChtBD3"/>
    <property type="match status" value="2"/>
</dbReference>
<dbReference type="EMBL" id="CP039375">
    <property type="protein sequence ID" value="QCD66078.1"/>
    <property type="molecule type" value="Genomic_DNA"/>
</dbReference>
<dbReference type="PANTHER" id="PTHR22600:SF57">
    <property type="entry name" value="BETA-N-ACETYLHEXOSAMINIDASE"/>
    <property type="match status" value="1"/>
</dbReference>
<dbReference type="GO" id="GO:0004563">
    <property type="term" value="F:beta-N-acetylhexosaminidase activity"/>
    <property type="evidence" value="ECO:0007669"/>
    <property type="project" value="UniProtKB-EC"/>
</dbReference>
<reference evidence="8 9" key="2">
    <citation type="submission" date="2019-04" db="EMBL/GenBank/DDBJ databases">
        <authorList>
            <person name="Yang S."/>
            <person name="Wei W."/>
        </authorList>
    </citation>
    <scope>NUCLEOTIDE SEQUENCE [LARGE SCALE GENOMIC DNA]</scope>
    <source>
        <strain evidence="9">ZP60</strain>
    </source>
</reference>
<dbReference type="SUPFAM" id="SSF51055">
    <property type="entry name" value="Carbohydrate binding domain"/>
    <property type="match status" value="2"/>
</dbReference>
<proteinExistence type="inferred from homology"/>
<dbReference type="SUPFAM" id="SSF49299">
    <property type="entry name" value="PKD domain"/>
    <property type="match status" value="2"/>
</dbReference>
<dbReference type="InterPro" id="IPR013783">
    <property type="entry name" value="Ig-like_fold"/>
</dbReference>